<protein>
    <submittedName>
        <fullName evidence="1">Uncharacterized protein</fullName>
    </submittedName>
</protein>
<keyword evidence="2" id="KW-1185">Reference proteome</keyword>
<organism evidence="1 2">
    <name type="scientific">Protomyces lactucae-debilis</name>
    <dbReference type="NCBI Taxonomy" id="2754530"/>
    <lineage>
        <taxon>Eukaryota</taxon>
        <taxon>Fungi</taxon>
        <taxon>Dikarya</taxon>
        <taxon>Ascomycota</taxon>
        <taxon>Taphrinomycotina</taxon>
        <taxon>Taphrinomycetes</taxon>
        <taxon>Taphrinales</taxon>
        <taxon>Protomycetaceae</taxon>
        <taxon>Protomyces</taxon>
    </lineage>
</organism>
<gene>
    <name evidence="1" type="ORF">BCR37DRAFT_61976</name>
</gene>
<evidence type="ECO:0000313" key="1">
    <source>
        <dbReference type="EMBL" id="ORY80997.1"/>
    </source>
</evidence>
<sequence>MQHEVRSPSSAGIAGTFPTRHSCLSNAPTLASFHLHTMSRPHRACPCHLSCRPFCHLASCNHPFCRPSCNPPPCNHPFCRPFSHLPSCSHPSCIHPSCRPSCIHPSCRPSCRLLSCIRPSCSHPSCSHPSCRLPSCIRPSYRLSCSPSRHSFCSRHTGSCNFCTGCRGLRICSSSRPPCFCSLLHRSTCSPCTWRIPGCTCRVAAYNRRETACTPSETFHHTFCNSLSCRRTRRRTSCRRTSCRRTSCRRTSCRRTSCRRTSCRRTSLPSCRRACLPSCRRACRRACLPSFLPFCHHHLCCT</sequence>
<evidence type="ECO:0000313" key="2">
    <source>
        <dbReference type="Proteomes" id="UP000193685"/>
    </source>
</evidence>
<name>A0A1Y2FBK6_PROLT</name>
<dbReference type="GeneID" id="63788991"/>
<dbReference type="RefSeq" id="XP_040724642.1">
    <property type="nucleotide sequence ID" value="XM_040872392.1"/>
</dbReference>
<dbReference type="Proteomes" id="UP000193685">
    <property type="component" value="Unassembled WGS sequence"/>
</dbReference>
<comment type="caution">
    <text evidence="1">The sequence shown here is derived from an EMBL/GenBank/DDBJ whole genome shotgun (WGS) entry which is preliminary data.</text>
</comment>
<dbReference type="AlphaFoldDB" id="A0A1Y2FBK6"/>
<proteinExistence type="predicted"/>
<accession>A0A1Y2FBK6</accession>
<reference evidence="1 2" key="1">
    <citation type="submission" date="2016-07" db="EMBL/GenBank/DDBJ databases">
        <title>Pervasive Adenine N6-methylation of Active Genes in Fungi.</title>
        <authorList>
            <consortium name="DOE Joint Genome Institute"/>
            <person name="Mondo S.J."/>
            <person name="Dannebaum R.O."/>
            <person name="Kuo R.C."/>
            <person name="Labutti K."/>
            <person name="Haridas S."/>
            <person name="Kuo A."/>
            <person name="Salamov A."/>
            <person name="Ahrendt S.R."/>
            <person name="Lipzen A."/>
            <person name="Sullivan W."/>
            <person name="Andreopoulos W.B."/>
            <person name="Clum A."/>
            <person name="Lindquist E."/>
            <person name="Daum C."/>
            <person name="Ramamoorthy G.K."/>
            <person name="Gryganskyi A."/>
            <person name="Culley D."/>
            <person name="Magnuson J.K."/>
            <person name="James T.Y."/>
            <person name="O'Malley M.A."/>
            <person name="Stajich J.E."/>
            <person name="Spatafora J.W."/>
            <person name="Visel A."/>
            <person name="Grigoriev I.V."/>
        </authorList>
    </citation>
    <scope>NUCLEOTIDE SEQUENCE [LARGE SCALE GENOMIC DNA]</scope>
    <source>
        <strain evidence="1 2">12-1054</strain>
    </source>
</reference>
<dbReference type="EMBL" id="MCFI01000012">
    <property type="protein sequence ID" value="ORY80997.1"/>
    <property type="molecule type" value="Genomic_DNA"/>
</dbReference>